<evidence type="ECO:0000259" key="2">
    <source>
        <dbReference type="Pfam" id="PF23771"/>
    </source>
</evidence>
<sequence length="422" mass="44933">MADADALVSAAVTALRGPDTRATERHLDQLVVGPGGPDGVVAVDTALFRRLERAVGRLWTRGWQPVDVARIATRRTGPRTAQLVVDLLAAERRGHPAGTVGDWWDAQLDALDARVRWDRDEAYLTGFAAREGTDRIDVLRNAVEAVALLESLPPVALLRPPPGGAPVAATGPVAGSAGGSGSRMLDRVRALLAKAESTGYPEEAEALTAKAQELMARHSIDDALLATGGPQADQPGGLRLGTDSPYEAAKALLVQQVAEANRCSSVWQADLGFATVLGYPADLDAVELLYTSLLVQATTAMLRGRTERRRAGGGRRTRSYDESFLNAFALRIGERLRHASEQASRQAVADEGNDRLLPVLAARSDAVRERVDALFPGVRRQRLTIRDDEGWLSGTAAADRAALGAPAANAVDHGVVAPRRSR</sequence>
<dbReference type="InterPro" id="IPR024498">
    <property type="entry name" value="DUF2786"/>
</dbReference>
<reference evidence="3 4" key="1">
    <citation type="submission" date="2019-12" db="EMBL/GenBank/DDBJ databases">
        <title>Whole genome sequencing of endophytic Actinobacterium Micromonospora sp. MPMI6T.</title>
        <authorList>
            <person name="Evv R."/>
            <person name="Podile A.R."/>
        </authorList>
    </citation>
    <scope>NUCLEOTIDE SEQUENCE [LARGE SCALE GENOMIC DNA]</scope>
    <source>
        <strain evidence="3 4">MPMI6</strain>
    </source>
</reference>
<evidence type="ECO:0000259" key="1">
    <source>
        <dbReference type="Pfam" id="PF10979"/>
    </source>
</evidence>
<gene>
    <name evidence="3" type="ORF">GSF22_10620</name>
</gene>
<feature type="domain" description="DUF2786" evidence="1">
    <location>
        <begin position="183"/>
        <end position="221"/>
    </location>
</feature>
<comment type="caution">
    <text evidence="3">The sequence shown here is derived from an EMBL/GenBank/DDBJ whole genome shotgun (WGS) entry which is preliminary data.</text>
</comment>
<protein>
    <submittedName>
        <fullName evidence="3">DUF2786 domain-containing protein</fullName>
    </submittedName>
</protein>
<accession>A0ABS3VPI1</accession>
<proteinExistence type="predicted"/>
<name>A0ABS3VPI1_MICEH</name>
<keyword evidence="4" id="KW-1185">Reference proteome</keyword>
<feature type="domain" description="DUF7168" evidence="2">
    <location>
        <begin position="250"/>
        <end position="351"/>
    </location>
</feature>
<dbReference type="EMBL" id="WVUH01000068">
    <property type="protein sequence ID" value="MBO4206453.1"/>
    <property type="molecule type" value="Genomic_DNA"/>
</dbReference>
<organism evidence="3 4">
    <name type="scientific">Micromonospora echinofusca</name>
    <dbReference type="NCBI Taxonomy" id="47858"/>
    <lineage>
        <taxon>Bacteria</taxon>
        <taxon>Bacillati</taxon>
        <taxon>Actinomycetota</taxon>
        <taxon>Actinomycetes</taxon>
        <taxon>Micromonosporales</taxon>
        <taxon>Micromonosporaceae</taxon>
        <taxon>Micromonospora</taxon>
    </lineage>
</organism>
<dbReference type="Pfam" id="PF10979">
    <property type="entry name" value="DUF2786"/>
    <property type="match status" value="1"/>
</dbReference>
<dbReference type="RefSeq" id="WP_208813356.1">
    <property type="nucleotide sequence ID" value="NZ_WVUH01000068.1"/>
</dbReference>
<evidence type="ECO:0000313" key="3">
    <source>
        <dbReference type="EMBL" id="MBO4206453.1"/>
    </source>
</evidence>
<dbReference type="Proteomes" id="UP000823521">
    <property type="component" value="Unassembled WGS sequence"/>
</dbReference>
<dbReference type="InterPro" id="IPR055592">
    <property type="entry name" value="DUF7168"/>
</dbReference>
<dbReference type="Pfam" id="PF23771">
    <property type="entry name" value="DUF7168"/>
    <property type="match status" value="1"/>
</dbReference>
<evidence type="ECO:0000313" key="4">
    <source>
        <dbReference type="Proteomes" id="UP000823521"/>
    </source>
</evidence>